<feature type="transmembrane region" description="Helical" evidence="9">
    <location>
        <begin position="93"/>
        <end position="115"/>
    </location>
</feature>
<comment type="subcellular location">
    <subcellularLocation>
        <location evidence="1">Cell membrane</location>
        <topology evidence="1">Multi-pass membrane protein</topology>
    </subcellularLocation>
</comment>
<name>A0ABQ6IWC2_9MICO</name>
<dbReference type="PANTHER" id="PTHR30047">
    <property type="entry name" value="HIGH-AFFINITY CHOLINE TRANSPORT PROTEIN-RELATED"/>
    <property type="match status" value="1"/>
</dbReference>
<feature type="transmembrane region" description="Helical" evidence="9">
    <location>
        <begin position="267"/>
        <end position="287"/>
    </location>
</feature>
<feature type="transmembrane region" description="Helical" evidence="9">
    <location>
        <begin position="16"/>
        <end position="36"/>
    </location>
</feature>
<feature type="transmembrane region" description="Helical" evidence="9">
    <location>
        <begin position="478"/>
        <end position="502"/>
    </location>
</feature>
<feature type="transmembrane region" description="Helical" evidence="9">
    <location>
        <begin position="237"/>
        <end position="255"/>
    </location>
</feature>
<evidence type="ECO:0000256" key="8">
    <source>
        <dbReference type="SAM" id="MobiDB-lite"/>
    </source>
</evidence>
<keyword evidence="5 9" id="KW-0812">Transmembrane</keyword>
<protein>
    <submittedName>
        <fullName evidence="10">Multidrug DMT transporter permease</fullName>
    </submittedName>
</protein>
<comment type="similarity">
    <text evidence="2">Belongs to the BCCT transporter (TC 2.A.15) family.</text>
</comment>
<dbReference type="RefSeq" id="WP_284305685.1">
    <property type="nucleotide sequence ID" value="NZ_BSUO01000001.1"/>
</dbReference>
<keyword evidence="6 9" id="KW-1133">Transmembrane helix</keyword>
<sequence>MLHKLHDRLGLRTSPTLFFGALGITLLFVVLTLLFADAMDATFSVASGWIITNLGWFYISGVTIFLLFLIYIAMSRFGRVRLSPRDEAPEHSFLAWFTMLFAAGIGTILMFWGVAEPISHFATPPMQDVEPGSVAAAEEAMAFTLYHFGLHTWTIFALPSLGFAYFIYQRNLPPRVSSIFYPLIGERIHSGLGRTIDLVAIVGSVFGVAVSIGLGTLQINSGLAAILGIEEGAMSQILIIAVVTVAAFISVSLGLDKGIKVLSNLNIGAAVLLLIFVLVFGPTLYLLKGTIESFGIYARSLPYLAFWNDTFANSGWQDGWTVFYWAWTITWSPFVGIFIAKISRGRSIRGFVFGVLAAPVLFSIIWYGIFGFASFNIEMNGGGGLVQRVVVDDDIPGALFAFLGHFPAATFMSVFAIALVATFFVTSMDSASLVMDEMASGHQDAHLSPMRQRGVWVVAIGAVAAVILTATGTKGLDALSQVITVVGLPFFVLGYFMMWALLRALREDAGELLPLQTKVWRRVLPPEEAERRRGGGEEAWSTPAVEHDPTYVTETGMVIGAPETAAYEREGVELRKASEIGGDAETAPRTGSTSSDEGTR</sequence>
<feature type="region of interest" description="Disordered" evidence="8">
    <location>
        <begin position="570"/>
        <end position="600"/>
    </location>
</feature>
<evidence type="ECO:0000256" key="6">
    <source>
        <dbReference type="ARBA" id="ARBA00022989"/>
    </source>
</evidence>
<evidence type="ECO:0000256" key="3">
    <source>
        <dbReference type="ARBA" id="ARBA00022448"/>
    </source>
</evidence>
<feature type="transmembrane region" description="Helical" evidence="9">
    <location>
        <begin position="352"/>
        <end position="377"/>
    </location>
</feature>
<dbReference type="NCBIfam" id="TIGR00842">
    <property type="entry name" value="bcct"/>
    <property type="match status" value="1"/>
</dbReference>
<dbReference type="InterPro" id="IPR000060">
    <property type="entry name" value="BCCT_transptr"/>
</dbReference>
<dbReference type="PANTHER" id="PTHR30047:SF7">
    <property type="entry name" value="HIGH-AFFINITY CHOLINE TRANSPORT PROTEIN"/>
    <property type="match status" value="1"/>
</dbReference>
<reference evidence="11" key="1">
    <citation type="journal article" date="2019" name="Int. J. Syst. Evol. Microbiol.">
        <title>The Global Catalogue of Microorganisms (GCM) 10K type strain sequencing project: providing services to taxonomists for standard genome sequencing and annotation.</title>
        <authorList>
            <consortium name="The Broad Institute Genomics Platform"/>
            <consortium name="The Broad Institute Genome Sequencing Center for Infectious Disease"/>
            <person name="Wu L."/>
            <person name="Ma J."/>
        </authorList>
    </citation>
    <scope>NUCLEOTIDE SEQUENCE [LARGE SCALE GENOMIC DNA]</scope>
    <source>
        <strain evidence="11">NBRC 113072</strain>
    </source>
</reference>
<accession>A0ABQ6IWC2</accession>
<keyword evidence="3" id="KW-0813">Transport</keyword>
<organism evidence="10 11">
    <name type="scientific">Mobilicoccus caccae</name>
    <dbReference type="NCBI Taxonomy" id="1859295"/>
    <lineage>
        <taxon>Bacteria</taxon>
        <taxon>Bacillati</taxon>
        <taxon>Actinomycetota</taxon>
        <taxon>Actinomycetes</taxon>
        <taxon>Micrococcales</taxon>
        <taxon>Dermatophilaceae</taxon>
        <taxon>Mobilicoccus</taxon>
    </lineage>
</organism>
<evidence type="ECO:0000256" key="9">
    <source>
        <dbReference type="SAM" id="Phobius"/>
    </source>
</evidence>
<feature type="transmembrane region" description="Helical" evidence="9">
    <location>
        <begin position="196"/>
        <end position="217"/>
    </location>
</feature>
<evidence type="ECO:0000256" key="5">
    <source>
        <dbReference type="ARBA" id="ARBA00022692"/>
    </source>
</evidence>
<evidence type="ECO:0000256" key="1">
    <source>
        <dbReference type="ARBA" id="ARBA00004651"/>
    </source>
</evidence>
<evidence type="ECO:0000313" key="10">
    <source>
        <dbReference type="EMBL" id="GMA42245.1"/>
    </source>
</evidence>
<evidence type="ECO:0000313" key="11">
    <source>
        <dbReference type="Proteomes" id="UP001157126"/>
    </source>
</evidence>
<evidence type="ECO:0000256" key="2">
    <source>
        <dbReference type="ARBA" id="ARBA00005658"/>
    </source>
</evidence>
<keyword evidence="4" id="KW-1003">Cell membrane</keyword>
<feature type="compositionally biased region" description="Polar residues" evidence="8">
    <location>
        <begin position="589"/>
        <end position="600"/>
    </location>
</feature>
<proteinExistence type="inferred from homology"/>
<comment type="caution">
    <text evidence="10">The sequence shown here is derived from an EMBL/GenBank/DDBJ whole genome shotgun (WGS) entry which is preliminary data.</text>
</comment>
<evidence type="ECO:0000256" key="7">
    <source>
        <dbReference type="ARBA" id="ARBA00023136"/>
    </source>
</evidence>
<keyword evidence="7 9" id="KW-0472">Membrane</keyword>
<evidence type="ECO:0000256" key="4">
    <source>
        <dbReference type="ARBA" id="ARBA00022475"/>
    </source>
</evidence>
<feature type="transmembrane region" description="Helical" evidence="9">
    <location>
        <begin position="56"/>
        <end position="73"/>
    </location>
</feature>
<dbReference type="EMBL" id="BSUO01000001">
    <property type="protein sequence ID" value="GMA42245.1"/>
    <property type="molecule type" value="Genomic_DNA"/>
</dbReference>
<keyword evidence="11" id="KW-1185">Reference proteome</keyword>
<feature type="transmembrane region" description="Helical" evidence="9">
    <location>
        <begin position="322"/>
        <end position="340"/>
    </location>
</feature>
<dbReference type="Proteomes" id="UP001157126">
    <property type="component" value="Unassembled WGS sequence"/>
</dbReference>
<feature type="transmembrane region" description="Helical" evidence="9">
    <location>
        <begin position="454"/>
        <end position="472"/>
    </location>
</feature>
<feature type="transmembrane region" description="Helical" evidence="9">
    <location>
        <begin position="397"/>
        <end position="425"/>
    </location>
</feature>
<gene>
    <name evidence="10" type="ORF">GCM10025883_42900</name>
</gene>
<feature type="transmembrane region" description="Helical" evidence="9">
    <location>
        <begin position="150"/>
        <end position="168"/>
    </location>
</feature>
<dbReference type="Pfam" id="PF02028">
    <property type="entry name" value="BCCT"/>
    <property type="match status" value="1"/>
</dbReference>